<evidence type="ECO:0008006" key="3">
    <source>
        <dbReference type="Google" id="ProtNLM"/>
    </source>
</evidence>
<accession>A0A3D9ZRN4</accession>
<evidence type="ECO:0000313" key="2">
    <source>
        <dbReference type="Proteomes" id="UP000256913"/>
    </source>
</evidence>
<sequence>MAPDASRMSDGMPIRDAVATRSVLAVSGSLLIRTGDTATELIAAHTMLPDGSIALAVDAMTPAGGQLVAARSRPGGLRLEVTSVVPVPVRCRVRARVTVTGTVRALDPATLDDCDAGTIDALLDLPPVALWAVEPVAVRLERHSTSDDVAVDAYRAARPDPLAAIEATYLHQLVRHGLDGLTLPARLASARGRLAPVAIDADGLTLRSETRQGHHDARLPFASRVTAEAELARELALLTPAITAPDRSRPNPG</sequence>
<reference evidence="1 2" key="1">
    <citation type="submission" date="2018-08" db="EMBL/GenBank/DDBJ databases">
        <title>Sequencing the genomes of 1000 actinobacteria strains.</title>
        <authorList>
            <person name="Klenk H.-P."/>
        </authorList>
    </citation>
    <scope>NUCLEOTIDE SEQUENCE [LARGE SCALE GENOMIC DNA]</scope>
    <source>
        <strain evidence="1 2">DSM 44099</strain>
    </source>
</reference>
<proteinExistence type="predicted"/>
<dbReference type="EMBL" id="QUMQ01000001">
    <property type="protein sequence ID" value="REF99549.1"/>
    <property type="molecule type" value="Genomic_DNA"/>
</dbReference>
<keyword evidence="2" id="KW-1185">Reference proteome</keyword>
<dbReference type="OrthoDB" id="3381348at2"/>
<name>A0A3D9ZRN4_9ACTN</name>
<dbReference type="Gene3D" id="3.20.180.10">
    <property type="entry name" value="PNP-oxidase-like"/>
    <property type="match status" value="1"/>
</dbReference>
<organism evidence="1 2">
    <name type="scientific">Asanoa ferruginea</name>
    <dbReference type="NCBI Taxonomy" id="53367"/>
    <lineage>
        <taxon>Bacteria</taxon>
        <taxon>Bacillati</taxon>
        <taxon>Actinomycetota</taxon>
        <taxon>Actinomycetes</taxon>
        <taxon>Micromonosporales</taxon>
        <taxon>Micromonosporaceae</taxon>
        <taxon>Asanoa</taxon>
    </lineage>
</organism>
<dbReference type="AlphaFoldDB" id="A0A3D9ZRN4"/>
<evidence type="ECO:0000313" key="1">
    <source>
        <dbReference type="EMBL" id="REF99549.1"/>
    </source>
</evidence>
<comment type="caution">
    <text evidence="1">The sequence shown here is derived from an EMBL/GenBank/DDBJ whole genome shotgun (WGS) entry which is preliminary data.</text>
</comment>
<dbReference type="RefSeq" id="WP_116070709.1">
    <property type="nucleotide sequence ID" value="NZ_BONB01000067.1"/>
</dbReference>
<dbReference type="SUPFAM" id="SSF50475">
    <property type="entry name" value="FMN-binding split barrel"/>
    <property type="match status" value="1"/>
</dbReference>
<dbReference type="InterPro" id="IPR037119">
    <property type="entry name" value="Haem_oxidase_HugZ-like_sf"/>
</dbReference>
<protein>
    <recommendedName>
        <fullName evidence="3">DUF2470 domain-containing protein</fullName>
    </recommendedName>
</protein>
<dbReference type="Proteomes" id="UP000256913">
    <property type="component" value="Unassembled WGS sequence"/>
</dbReference>
<gene>
    <name evidence="1" type="ORF">DFJ67_5588</name>
</gene>